<evidence type="ECO:0000256" key="1">
    <source>
        <dbReference type="SAM" id="SignalP"/>
    </source>
</evidence>
<name>A0A1I1D5R1_9FLAO</name>
<proteinExistence type="predicted"/>
<dbReference type="OrthoDB" id="956918at2"/>
<dbReference type="STRING" id="1334022.SAMN04487907_10113"/>
<dbReference type="AlphaFoldDB" id="A0A1I1D5R1"/>
<feature type="signal peptide" evidence="1">
    <location>
        <begin position="1"/>
        <end position="18"/>
    </location>
</feature>
<gene>
    <name evidence="2" type="ORF">SAMN04487907_10113</name>
</gene>
<dbReference type="EMBL" id="FOKV01000001">
    <property type="protein sequence ID" value="SFB68120.1"/>
    <property type="molecule type" value="Genomic_DNA"/>
</dbReference>
<evidence type="ECO:0000313" key="3">
    <source>
        <dbReference type="Proteomes" id="UP000199438"/>
    </source>
</evidence>
<dbReference type="Proteomes" id="UP000199438">
    <property type="component" value="Unassembled WGS sequence"/>
</dbReference>
<keyword evidence="3" id="KW-1185">Reference proteome</keyword>
<feature type="chain" id="PRO_5011675491" description="LTXXQ motif family protein" evidence="1">
    <location>
        <begin position="19"/>
        <end position="154"/>
    </location>
</feature>
<sequence length="154" mass="18585">MKRLCFIMMMLVAVSSFAQQKEDRRKPMKERAVMNMTAEEKAILKSKQLTLTLDLTEKQQNNFQKLYTERAKDRAKMREERKDAAEDGKLKEEAFERMNARLDKEIAFQQSIQKILSPDQYKLWKDSKRAERRNRMMAFKDHHRDFRDKHKTPK</sequence>
<reference evidence="3" key="1">
    <citation type="submission" date="2016-10" db="EMBL/GenBank/DDBJ databases">
        <authorList>
            <person name="Varghese N."/>
            <person name="Submissions S."/>
        </authorList>
    </citation>
    <scope>NUCLEOTIDE SEQUENCE [LARGE SCALE GENOMIC DNA]</scope>
    <source>
        <strain evidence="3">DSM 24499</strain>
    </source>
</reference>
<keyword evidence="1" id="KW-0732">Signal</keyword>
<dbReference type="RefSeq" id="WP_139219091.1">
    <property type="nucleotide sequence ID" value="NZ_FOKV01000001.1"/>
</dbReference>
<evidence type="ECO:0000313" key="2">
    <source>
        <dbReference type="EMBL" id="SFB68120.1"/>
    </source>
</evidence>
<accession>A0A1I1D5R1</accession>
<evidence type="ECO:0008006" key="4">
    <source>
        <dbReference type="Google" id="ProtNLM"/>
    </source>
</evidence>
<protein>
    <recommendedName>
        <fullName evidence="4">LTXXQ motif family protein</fullName>
    </recommendedName>
</protein>
<organism evidence="2 3">
    <name type="scientific">Zunongwangia mangrovi</name>
    <dbReference type="NCBI Taxonomy" id="1334022"/>
    <lineage>
        <taxon>Bacteria</taxon>
        <taxon>Pseudomonadati</taxon>
        <taxon>Bacteroidota</taxon>
        <taxon>Flavobacteriia</taxon>
        <taxon>Flavobacteriales</taxon>
        <taxon>Flavobacteriaceae</taxon>
        <taxon>Zunongwangia</taxon>
    </lineage>
</organism>